<dbReference type="PROSITE" id="PS50911">
    <property type="entry name" value="CHAP"/>
    <property type="match status" value="1"/>
</dbReference>
<evidence type="ECO:0000256" key="1">
    <source>
        <dbReference type="SAM" id="SignalP"/>
    </source>
</evidence>
<keyword evidence="1" id="KW-0732">Signal</keyword>
<feature type="signal peptide" evidence="1">
    <location>
        <begin position="1"/>
        <end position="26"/>
    </location>
</feature>
<dbReference type="Pfam" id="PF05257">
    <property type="entry name" value="CHAP"/>
    <property type="match status" value="1"/>
</dbReference>
<reference evidence="3 4" key="1">
    <citation type="submission" date="2018-05" db="EMBL/GenBank/DDBJ databases">
        <title>Nocardioides silvaticus genome.</title>
        <authorList>
            <person name="Li C."/>
            <person name="Wang G."/>
        </authorList>
    </citation>
    <scope>NUCLEOTIDE SEQUENCE [LARGE SCALE GENOMIC DNA]</scope>
    <source>
        <strain evidence="3 4">CCTCC AB 2018079</strain>
    </source>
</reference>
<dbReference type="InterPro" id="IPR007921">
    <property type="entry name" value="CHAP_dom"/>
</dbReference>
<dbReference type="InterPro" id="IPR038765">
    <property type="entry name" value="Papain-like_cys_pep_sf"/>
</dbReference>
<evidence type="ECO:0000259" key="2">
    <source>
        <dbReference type="PROSITE" id="PS50911"/>
    </source>
</evidence>
<keyword evidence="4" id="KW-1185">Reference proteome</keyword>
<dbReference type="SUPFAM" id="SSF54001">
    <property type="entry name" value="Cysteine proteinases"/>
    <property type="match status" value="1"/>
</dbReference>
<evidence type="ECO:0000313" key="4">
    <source>
        <dbReference type="Proteomes" id="UP000245507"/>
    </source>
</evidence>
<name>A0A316TLX1_9ACTN</name>
<dbReference type="AlphaFoldDB" id="A0A316TLX1"/>
<evidence type="ECO:0000313" key="3">
    <source>
        <dbReference type="EMBL" id="PWN04259.1"/>
    </source>
</evidence>
<dbReference type="Gene3D" id="3.90.1720.10">
    <property type="entry name" value="endopeptidase domain like (from Nostoc punctiforme)"/>
    <property type="match status" value="1"/>
</dbReference>
<feature type="chain" id="PRO_5016312708" description="Peptidase C51 domain-containing protein" evidence="1">
    <location>
        <begin position="27"/>
        <end position="270"/>
    </location>
</feature>
<protein>
    <recommendedName>
        <fullName evidence="2">Peptidase C51 domain-containing protein</fullName>
    </recommendedName>
</protein>
<feature type="domain" description="Peptidase C51" evidence="2">
    <location>
        <begin position="130"/>
        <end position="267"/>
    </location>
</feature>
<sequence length="270" mass="29678">MRLLVRLLIGAIGLLMAAQFPPVAQAVTTYSVSIKGTVVCDWSSDAVQGVWVENLDGGDKWASWWAFPGRSNAAYYSVTVTATRPDPVLRLDIGCGRTSSGGWRRTLLTPDFRTRNGYPENRRCIGTQTAANRARVCKPSPTRTLTYNTGIRGYCTWGALEKWRSFVGSYPNITGHAINMDNSAKANGFYVSSVPHIASMVVWNTSGYGHVGWVTAVRKTNGRVYFDSFDMNVGSWVDQAAGITTGFNQYKSRTNIPWDTSVHAFIVAPT</sequence>
<dbReference type="EMBL" id="QGDD01000001">
    <property type="protein sequence ID" value="PWN04259.1"/>
    <property type="molecule type" value="Genomic_DNA"/>
</dbReference>
<dbReference type="Proteomes" id="UP000245507">
    <property type="component" value="Unassembled WGS sequence"/>
</dbReference>
<gene>
    <name evidence="3" type="ORF">DJ010_00980</name>
</gene>
<comment type="caution">
    <text evidence="3">The sequence shown here is derived from an EMBL/GenBank/DDBJ whole genome shotgun (WGS) entry which is preliminary data.</text>
</comment>
<accession>A0A316TLX1</accession>
<organism evidence="3 4">
    <name type="scientific">Nocardioides silvaticus</name>
    <dbReference type="NCBI Taxonomy" id="2201891"/>
    <lineage>
        <taxon>Bacteria</taxon>
        <taxon>Bacillati</taxon>
        <taxon>Actinomycetota</taxon>
        <taxon>Actinomycetes</taxon>
        <taxon>Propionibacteriales</taxon>
        <taxon>Nocardioidaceae</taxon>
        <taxon>Nocardioides</taxon>
    </lineage>
</organism>
<proteinExistence type="predicted"/>